<evidence type="ECO:0000313" key="1">
    <source>
        <dbReference type="EMBL" id="VDP50252.1"/>
    </source>
</evidence>
<dbReference type="AlphaFoldDB" id="A0A183KCU7"/>
<accession>A0A183KCU7</accession>
<reference evidence="3" key="1">
    <citation type="submission" date="2016-06" db="UniProtKB">
        <authorList>
            <consortium name="WormBaseParasite"/>
        </authorList>
    </citation>
    <scope>IDENTIFICATION</scope>
</reference>
<organism evidence="3">
    <name type="scientific">Schistosoma curassoni</name>
    <dbReference type="NCBI Taxonomy" id="6186"/>
    <lineage>
        <taxon>Eukaryota</taxon>
        <taxon>Metazoa</taxon>
        <taxon>Spiralia</taxon>
        <taxon>Lophotrochozoa</taxon>
        <taxon>Platyhelminthes</taxon>
        <taxon>Trematoda</taxon>
        <taxon>Digenea</taxon>
        <taxon>Strigeidida</taxon>
        <taxon>Schistosomatoidea</taxon>
        <taxon>Schistosomatidae</taxon>
        <taxon>Schistosoma</taxon>
    </lineage>
</organism>
<gene>
    <name evidence="1" type="ORF">SCUD_LOCUS12837</name>
</gene>
<evidence type="ECO:0000313" key="2">
    <source>
        <dbReference type="Proteomes" id="UP000279833"/>
    </source>
</evidence>
<protein>
    <submittedName>
        <fullName evidence="1 3">Uncharacterized protein</fullName>
    </submittedName>
</protein>
<sequence>MMNWIKHKEDNMMKICYHQHLLALLHLCHSQ</sequence>
<dbReference type="EMBL" id="UZAK01035409">
    <property type="protein sequence ID" value="VDP50252.1"/>
    <property type="molecule type" value="Genomic_DNA"/>
</dbReference>
<dbReference type="Proteomes" id="UP000279833">
    <property type="component" value="Unassembled WGS sequence"/>
</dbReference>
<dbReference type="WBParaSite" id="SCUD_0001284001-mRNA-1">
    <property type="protein sequence ID" value="SCUD_0001284001-mRNA-1"/>
    <property type="gene ID" value="SCUD_0001284001"/>
</dbReference>
<evidence type="ECO:0000313" key="3">
    <source>
        <dbReference type="WBParaSite" id="SCUD_0001284001-mRNA-1"/>
    </source>
</evidence>
<name>A0A183KCU7_9TREM</name>
<reference evidence="1 2" key="2">
    <citation type="submission" date="2018-11" db="EMBL/GenBank/DDBJ databases">
        <authorList>
            <consortium name="Pathogen Informatics"/>
        </authorList>
    </citation>
    <scope>NUCLEOTIDE SEQUENCE [LARGE SCALE GENOMIC DNA]</scope>
    <source>
        <strain evidence="1">Dakar</strain>
        <strain evidence="2">Dakar, Senegal</strain>
    </source>
</reference>
<keyword evidence="2" id="KW-1185">Reference proteome</keyword>
<proteinExistence type="predicted"/>